<organism evidence="1 2">
    <name type="scientific">Paramecium sonneborni</name>
    <dbReference type="NCBI Taxonomy" id="65129"/>
    <lineage>
        <taxon>Eukaryota</taxon>
        <taxon>Sar</taxon>
        <taxon>Alveolata</taxon>
        <taxon>Ciliophora</taxon>
        <taxon>Intramacronucleata</taxon>
        <taxon>Oligohymenophorea</taxon>
        <taxon>Peniculida</taxon>
        <taxon>Parameciidae</taxon>
        <taxon>Paramecium</taxon>
    </lineage>
</organism>
<accession>A0A8S1QMA2</accession>
<gene>
    <name evidence="1" type="ORF">PSON_ATCC_30995.1.T1090052</name>
</gene>
<name>A0A8S1QMA2_9CILI</name>
<dbReference type="EMBL" id="CAJJDN010000109">
    <property type="protein sequence ID" value="CAD8115700.1"/>
    <property type="molecule type" value="Genomic_DNA"/>
</dbReference>
<comment type="caution">
    <text evidence="1">The sequence shown here is derived from an EMBL/GenBank/DDBJ whole genome shotgun (WGS) entry which is preliminary data.</text>
</comment>
<dbReference type="OrthoDB" id="304641at2759"/>
<keyword evidence="2" id="KW-1185">Reference proteome</keyword>
<sequence>MEQILILIKQLYHQNKEIRNISEQKLNQIFNDVQKIRIGFEYLCNHNLDKSLKTQFFIFLKHFIQQNYTSLLKNHQIEIQQILLFYLDKVDQQIIPLLCNLINYMILNSLDSTNIIIQIINNPQIDMVYIQLITEMMNNQIIKLRIRQSGYRLDFNKIYNIFNFNNLKVVDLLLDLYISLTSSLFYSLTENEYNTIINQYCQFIQNNPYEQNLLRKFQKIIFRIIKRMSPSELNYQQLLQQITNNYLNNKINLDRIFAYSLLKILKQLIIRSNIYYPKQKELIIFIIINIIQLDPSTYQNLYSNKDDDYVYDFYLLKIRNFGIDFILTILKFDEQNHIFHEILQIFDQYALALQEESDYIKKEAHYYIISNLFNQIPIHNIDQLFLQELLCCLKQMNSIYIPIKIQILTLLKTFIQKQIIANTSQINYLLAILKEQIQLINLINNPNLLCTMIDLLICLHQFYPKNNCINQQIYFDLKFYYSLQNKINYKQNILKFQILEITLLSVLQIWNYQISNQKHISTNIKQMLINVMNLIVDIWPFNQLVLIQNIIFQLIDQSLKLFKHQVGCINLLNMLLRKLLNYNEIKQIVIGVQIRQIQHLLFDFLDEEPDQFENIVQAYYLVLLHDSADLQLILKFITKYLTTLINQNYLSLFSLFLFRLKQGQFEQEIQQLLICLYKKIEQDDGRLCSEILCGLSILDRNQYDIKEFMVSQQNAIETMINKTIYFIQNYNKYYINYLTNFYESLIVKKHLIFDMESLCLNNNYLLKLHEFIIELRIQQEETEYSIINQIQKMFEIKYQTRLQFSDSIIKECIYI</sequence>
<dbReference type="AlphaFoldDB" id="A0A8S1QMA2"/>
<reference evidence="1" key="1">
    <citation type="submission" date="2021-01" db="EMBL/GenBank/DDBJ databases">
        <authorList>
            <consortium name="Genoscope - CEA"/>
            <person name="William W."/>
        </authorList>
    </citation>
    <scope>NUCLEOTIDE SEQUENCE</scope>
</reference>
<dbReference type="Proteomes" id="UP000692954">
    <property type="component" value="Unassembled WGS sequence"/>
</dbReference>
<evidence type="ECO:0000313" key="2">
    <source>
        <dbReference type="Proteomes" id="UP000692954"/>
    </source>
</evidence>
<proteinExistence type="predicted"/>
<protein>
    <submittedName>
        <fullName evidence="1">Uncharacterized protein</fullName>
    </submittedName>
</protein>
<evidence type="ECO:0000313" key="1">
    <source>
        <dbReference type="EMBL" id="CAD8115700.1"/>
    </source>
</evidence>